<feature type="transmembrane region" description="Helical" evidence="7">
    <location>
        <begin position="432"/>
        <end position="452"/>
    </location>
</feature>
<evidence type="ECO:0000256" key="1">
    <source>
        <dbReference type="ARBA" id="ARBA00004141"/>
    </source>
</evidence>
<name>A0AAV9U250_9PEZI</name>
<dbReference type="GO" id="GO:0022857">
    <property type="term" value="F:transmembrane transporter activity"/>
    <property type="evidence" value="ECO:0007669"/>
    <property type="project" value="InterPro"/>
</dbReference>
<feature type="transmembrane region" description="Helical" evidence="7">
    <location>
        <begin position="564"/>
        <end position="581"/>
    </location>
</feature>
<evidence type="ECO:0000256" key="4">
    <source>
        <dbReference type="ARBA" id="ARBA00023136"/>
    </source>
</evidence>
<evidence type="ECO:0000256" key="3">
    <source>
        <dbReference type="ARBA" id="ARBA00022989"/>
    </source>
</evidence>
<organism evidence="10 11">
    <name type="scientific">Orbilia blumenaviensis</name>
    <dbReference type="NCBI Taxonomy" id="1796055"/>
    <lineage>
        <taxon>Eukaryota</taxon>
        <taxon>Fungi</taxon>
        <taxon>Dikarya</taxon>
        <taxon>Ascomycota</taxon>
        <taxon>Pezizomycotina</taxon>
        <taxon>Orbiliomycetes</taxon>
        <taxon>Orbiliales</taxon>
        <taxon>Orbiliaceae</taxon>
        <taxon>Orbilia</taxon>
    </lineage>
</organism>
<sequence>MSIDPNQGPSRANEQIGTEPKSTPRVHFGVEDTVREGPPSAIPRPGAGDILNSDGINESGSVSFEDGLTLENGRTPLLAANNPYIKREEFDEEAIPRDPTIEPLEPQAQTLVRELSKKIPGLPANLANLDSGLPNTANANLNLAATGHQNTPVTYKQGVLATLLKLSQNSGSRASSSTLASGLETPGVESGAATPSRWYKNTNDNTAAILAGASLQLGRAYAGSGGSEKLPIRPKRPRSGRTHSGGLTNILGRLSREENEDEIKLRYHLAHILHKQKYLLQLCKALMLYGAPTHRLEEYLKMSARVLDVEGQFLYLPGCMIVSFDDSSTHTSNMQLVRVTPALNLGKLQDVHLVYKQVVHDIIGVEEGMVQLQRLFEQGPRFAVWLQVLVYGAASASVGPLFSARLIDLPVCFLLGTVLGILGLVIAPRSTLYSNVFEIVACVVICFLARAFGSIDGGTLFCFAGISQASIALILPGYIVLCGALELQSKNLVAGSVRMFYAIIYSLLLGFGITIGTALYGAVDSKATSSKTCLNVMSDYYKFLFVLVFTLCLNVLNQCKWKQLPVSLFISISGFAVNFFATRRFPTNVQIANALGAFTIGVIGNLYSRLSHQIAFTSIVPAIFSELISCLNPGVHMLMVLAQVQVPSGLAAQGGLISGLDSADSLTNKTVTTSPEALQSQFNITIANVALGMIQVGIGISVGLFFAAIAVYPVSTYLATYLCTSLHGISFAPRVLKNNICAMYLRA</sequence>
<comment type="similarity">
    <text evidence="5">Belongs to the ThrE exporter (TC 2.A.79) family.</text>
</comment>
<feature type="compositionally biased region" description="Polar residues" evidence="6">
    <location>
        <begin position="1"/>
        <end position="16"/>
    </location>
</feature>
<keyword evidence="2 7" id="KW-0812">Transmembrane</keyword>
<comment type="subcellular location">
    <subcellularLocation>
        <location evidence="1">Membrane</location>
        <topology evidence="1">Multi-pass membrane protein</topology>
    </subcellularLocation>
</comment>
<evidence type="ECO:0000259" key="8">
    <source>
        <dbReference type="Pfam" id="PF06738"/>
    </source>
</evidence>
<dbReference type="AlphaFoldDB" id="A0AAV9U250"/>
<dbReference type="Pfam" id="PF12821">
    <property type="entry name" value="ThrE_2"/>
    <property type="match status" value="1"/>
</dbReference>
<gene>
    <name evidence="10" type="ORF">TWF730_004126</name>
</gene>
<feature type="region of interest" description="Disordered" evidence="6">
    <location>
        <begin position="224"/>
        <end position="249"/>
    </location>
</feature>
<feature type="transmembrane region" description="Helical" evidence="7">
    <location>
        <begin position="499"/>
        <end position="520"/>
    </location>
</feature>
<dbReference type="InterPro" id="IPR051361">
    <property type="entry name" value="ThrE/Ser_Exporter"/>
</dbReference>
<protein>
    <recommendedName>
        <fullName evidence="12">Threonine/serine exporter-like N-terminal domain-containing protein</fullName>
    </recommendedName>
</protein>
<feature type="compositionally biased region" description="Low complexity" evidence="6">
    <location>
        <begin position="171"/>
        <end position="183"/>
    </location>
</feature>
<keyword evidence="3 7" id="KW-1133">Transmembrane helix</keyword>
<dbReference type="InterPro" id="IPR024528">
    <property type="entry name" value="ThrE_2"/>
</dbReference>
<dbReference type="PANTHER" id="PTHR31082">
    <property type="entry name" value="PHEROMONE-REGULATED MEMBRANE PROTEIN 10"/>
    <property type="match status" value="1"/>
</dbReference>
<evidence type="ECO:0000259" key="9">
    <source>
        <dbReference type="Pfam" id="PF12821"/>
    </source>
</evidence>
<evidence type="ECO:0008006" key="12">
    <source>
        <dbReference type="Google" id="ProtNLM"/>
    </source>
</evidence>
<evidence type="ECO:0000313" key="10">
    <source>
        <dbReference type="EMBL" id="KAK6332451.1"/>
    </source>
</evidence>
<feature type="domain" description="Threonine/Serine exporter ThrE" evidence="9">
    <location>
        <begin position="543"/>
        <end position="625"/>
    </location>
</feature>
<dbReference type="InterPro" id="IPR010619">
    <property type="entry name" value="ThrE-like_N"/>
</dbReference>
<keyword evidence="11" id="KW-1185">Reference proteome</keyword>
<reference evidence="10 11" key="1">
    <citation type="submission" date="2019-10" db="EMBL/GenBank/DDBJ databases">
        <authorList>
            <person name="Palmer J.M."/>
        </authorList>
    </citation>
    <scope>NUCLEOTIDE SEQUENCE [LARGE SCALE GENOMIC DNA]</scope>
    <source>
        <strain evidence="10 11">TWF730</strain>
    </source>
</reference>
<evidence type="ECO:0000313" key="11">
    <source>
        <dbReference type="Proteomes" id="UP001373714"/>
    </source>
</evidence>
<dbReference type="GO" id="GO:0016020">
    <property type="term" value="C:membrane"/>
    <property type="evidence" value="ECO:0007669"/>
    <property type="project" value="UniProtKB-SubCell"/>
</dbReference>
<feature type="transmembrane region" description="Helical" evidence="7">
    <location>
        <begin position="407"/>
        <end position="425"/>
    </location>
</feature>
<dbReference type="PANTHER" id="PTHR31082:SF4">
    <property type="entry name" value="PHEROMONE-REGULATED MEMBRANE PROTEIN 10"/>
    <property type="match status" value="1"/>
</dbReference>
<feature type="region of interest" description="Disordered" evidence="6">
    <location>
        <begin position="1"/>
        <end position="52"/>
    </location>
</feature>
<dbReference type="Pfam" id="PF06738">
    <property type="entry name" value="ThrE"/>
    <property type="match status" value="1"/>
</dbReference>
<evidence type="ECO:0000256" key="2">
    <source>
        <dbReference type="ARBA" id="ARBA00022692"/>
    </source>
</evidence>
<evidence type="ECO:0000256" key="6">
    <source>
        <dbReference type="SAM" id="MobiDB-lite"/>
    </source>
</evidence>
<feature type="transmembrane region" description="Helical" evidence="7">
    <location>
        <begin position="458"/>
        <end position="487"/>
    </location>
</feature>
<evidence type="ECO:0000256" key="5">
    <source>
        <dbReference type="ARBA" id="ARBA00034125"/>
    </source>
</evidence>
<keyword evidence="4 7" id="KW-0472">Membrane</keyword>
<feature type="domain" description="Threonine/serine exporter-like N-terminal" evidence="8">
    <location>
        <begin position="278"/>
        <end position="519"/>
    </location>
</feature>
<proteinExistence type="inferred from homology"/>
<evidence type="ECO:0000256" key="7">
    <source>
        <dbReference type="SAM" id="Phobius"/>
    </source>
</evidence>
<feature type="transmembrane region" description="Helical" evidence="7">
    <location>
        <begin position="718"/>
        <end position="736"/>
    </location>
</feature>
<accession>A0AAV9U250</accession>
<feature type="region of interest" description="Disordered" evidence="6">
    <location>
        <begin position="171"/>
        <end position="197"/>
    </location>
</feature>
<feature type="transmembrane region" description="Helical" evidence="7">
    <location>
        <begin position="587"/>
        <end position="607"/>
    </location>
</feature>
<dbReference type="EMBL" id="JAVHNS010000017">
    <property type="protein sequence ID" value="KAK6332451.1"/>
    <property type="molecule type" value="Genomic_DNA"/>
</dbReference>
<feature type="transmembrane region" description="Helical" evidence="7">
    <location>
        <begin position="689"/>
        <end position="712"/>
    </location>
</feature>
<feature type="compositionally biased region" description="Basic residues" evidence="6">
    <location>
        <begin position="232"/>
        <end position="241"/>
    </location>
</feature>
<dbReference type="Proteomes" id="UP001373714">
    <property type="component" value="Unassembled WGS sequence"/>
</dbReference>
<comment type="caution">
    <text evidence="10">The sequence shown here is derived from an EMBL/GenBank/DDBJ whole genome shotgun (WGS) entry which is preliminary data.</text>
</comment>
<feature type="transmembrane region" description="Helical" evidence="7">
    <location>
        <begin position="540"/>
        <end position="557"/>
    </location>
</feature>